<dbReference type="SUPFAM" id="SSF55347">
    <property type="entry name" value="Glyceraldehyde-3-phosphate dehydrogenase-like, C-terminal domain"/>
    <property type="match status" value="1"/>
</dbReference>
<dbReference type="PANTHER" id="PTHR43818">
    <property type="entry name" value="BCDNA.GH03377"/>
    <property type="match status" value="1"/>
</dbReference>
<dbReference type="InterPro" id="IPR006311">
    <property type="entry name" value="TAT_signal"/>
</dbReference>
<dbReference type="OrthoDB" id="253515at2"/>
<comment type="caution">
    <text evidence="1">The sequence shown here is derived from an EMBL/GenBank/DDBJ whole genome shotgun (WGS) entry which is preliminary data.</text>
</comment>
<dbReference type="InterPro" id="IPR036291">
    <property type="entry name" value="NAD(P)-bd_dom_sf"/>
</dbReference>
<dbReference type="GO" id="GO:0050112">
    <property type="term" value="F:inositol 2-dehydrogenase (NAD+) activity"/>
    <property type="evidence" value="ECO:0007669"/>
    <property type="project" value="UniProtKB-EC"/>
</dbReference>
<name>A0A5C6B3Z8_9BACT</name>
<protein>
    <submittedName>
        <fullName evidence="1">Inositol 2-dehydrogenase/D-chiro-inositol 3-dehydrogenase</fullName>
        <ecNumber evidence="1">1.1.1.18</ecNumber>
    </submittedName>
</protein>
<dbReference type="PROSITE" id="PS51318">
    <property type="entry name" value="TAT"/>
    <property type="match status" value="1"/>
</dbReference>
<evidence type="ECO:0000313" key="2">
    <source>
        <dbReference type="Proteomes" id="UP000320176"/>
    </source>
</evidence>
<gene>
    <name evidence="1" type="primary">iolG_4</name>
    <name evidence="1" type="ORF">Pla52n_17220</name>
</gene>
<keyword evidence="1" id="KW-0560">Oxidoreductase</keyword>
<dbReference type="Gene3D" id="3.40.50.720">
    <property type="entry name" value="NAD(P)-binding Rossmann-like Domain"/>
    <property type="match status" value="1"/>
</dbReference>
<reference evidence="1 2" key="1">
    <citation type="submission" date="2019-02" db="EMBL/GenBank/DDBJ databases">
        <title>Deep-cultivation of Planctomycetes and their phenomic and genomic characterization uncovers novel biology.</title>
        <authorList>
            <person name="Wiegand S."/>
            <person name="Jogler M."/>
            <person name="Boedeker C."/>
            <person name="Pinto D."/>
            <person name="Vollmers J."/>
            <person name="Rivas-Marin E."/>
            <person name="Kohn T."/>
            <person name="Peeters S.H."/>
            <person name="Heuer A."/>
            <person name="Rast P."/>
            <person name="Oberbeckmann S."/>
            <person name="Bunk B."/>
            <person name="Jeske O."/>
            <person name="Meyerdierks A."/>
            <person name="Storesund J.E."/>
            <person name="Kallscheuer N."/>
            <person name="Luecker S."/>
            <person name="Lage O.M."/>
            <person name="Pohl T."/>
            <person name="Merkel B.J."/>
            <person name="Hornburger P."/>
            <person name="Mueller R.-W."/>
            <person name="Bruemmer F."/>
            <person name="Labrenz M."/>
            <person name="Spormann A.M."/>
            <person name="Op Den Camp H."/>
            <person name="Overmann J."/>
            <person name="Amann R."/>
            <person name="Jetten M.S.M."/>
            <person name="Mascher T."/>
            <person name="Medema M.H."/>
            <person name="Devos D.P."/>
            <person name="Kaster A.-K."/>
            <person name="Ovreas L."/>
            <person name="Rohde M."/>
            <person name="Galperin M.Y."/>
            <person name="Jogler C."/>
        </authorList>
    </citation>
    <scope>NUCLEOTIDE SEQUENCE [LARGE SCALE GENOMIC DNA]</scope>
    <source>
        <strain evidence="1 2">Pla52n</strain>
    </source>
</reference>
<dbReference type="Proteomes" id="UP000320176">
    <property type="component" value="Unassembled WGS sequence"/>
</dbReference>
<accession>A0A5C6B3Z8</accession>
<organism evidence="1 2">
    <name type="scientific">Stieleria varia</name>
    <dbReference type="NCBI Taxonomy" id="2528005"/>
    <lineage>
        <taxon>Bacteria</taxon>
        <taxon>Pseudomonadati</taxon>
        <taxon>Planctomycetota</taxon>
        <taxon>Planctomycetia</taxon>
        <taxon>Pirellulales</taxon>
        <taxon>Pirellulaceae</taxon>
        <taxon>Stieleria</taxon>
    </lineage>
</organism>
<dbReference type="InterPro" id="IPR050463">
    <property type="entry name" value="Gfo/Idh/MocA_oxidrdct_glycsds"/>
</dbReference>
<dbReference type="RefSeq" id="WP_146519162.1">
    <property type="nucleotide sequence ID" value="NZ_CP151726.1"/>
</dbReference>
<evidence type="ECO:0000313" key="1">
    <source>
        <dbReference type="EMBL" id="TWU06006.1"/>
    </source>
</evidence>
<sequence>MNHPQNAKPQTDRRTFLSRTGKTAAAATLIAAAGQRVHAAEENEIKVALIGCGGRGTGATLNALSVDNGPIRLVAMADVFDNHISTRLASITSNEAVASKVDVTPERRFVGFDAYKQAMDCLSPGDIVILATPPAFRWVQFTYAIEKGLNVFMEKPVTVDGPTSARMLELNKKAIDKNLKVAVGLMCRHCKARQELFQRIQDGEIGDVTMMRAYRMAGPTGSAAAKPNEDPNLSELLYQIKNFHGFLWLSGGAVSDFLIHNIDESCWMKNDWPVSAIACGGRHYRGDMVDQNFDSYSIEYTFGDGTKLMVDGRTIPGCKREFASYAHGTKGLAVISSASHTPAKARIYSGHKMDQDKLLWAYPQPEPNPYQVEWDDLISAIRSDTPYNEVERGVMASAVTSMGRMAAHTGQEITLEQFMSLDHEFAPGIDQLTLQSESPLKANAEGKYSVPMPGLVKKREYL</sequence>
<dbReference type="SUPFAM" id="SSF51735">
    <property type="entry name" value="NAD(P)-binding Rossmann-fold domains"/>
    <property type="match status" value="1"/>
</dbReference>
<dbReference type="EC" id="1.1.1.18" evidence="1"/>
<dbReference type="EMBL" id="SJPN01000002">
    <property type="protein sequence ID" value="TWU06006.1"/>
    <property type="molecule type" value="Genomic_DNA"/>
</dbReference>
<dbReference type="Gene3D" id="3.30.360.10">
    <property type="entry name" value="Dihydrodipicolinate Reductase, domain 2"/>
    <property type="match status" value="1"/>
</dbReference>
<proteinExistence type="predicted"/>
<keyword evidence="2" id="KW-1185">Reference proteome</keyword>
<dbReference type="AlphaFoldDB" id="A0A5C6B3Z8"/>
<dbReference type="PANTHER" id="PTHR43818:SF5">
    <property type="entry name" value="OXIDOREDUCTASE FAMILY PROTEIN"/>
    <property type="match status" value="1"/>
</dbReference>